<keyword evidence="7" id="KW-1185">Reference proteome</keyword>
<gene>
    <name evidence="6" type="ordered locus">FRAAL6110</name>
</gene>
<dbReference type="InterPro" id="IPR039650">
    <property type="entry name" value="HdrA-like"/>
</dbReference>
<protein>
    <submittedName>
        <fullName evidence="6">Uncharacterized protein</fullName>
    </submittedName>
</protein>
<evidence type="ECO:0000313" key="7">
    <source>
        <dbReference type="Proteomes" id="UP000000657"/>
    </source>
</evidence>
<dbReference type="KEGG" id="fal:FRAAL6110"/>
<dbReference type="Pfam" id="PF12831">
    <property type="entry name" value="FAD_oxidored"/>
    <property type="match status" value="1"/>
</dbReference>
<accession>Q0RCU0</accession>
<dbReference type="AlphaFoldDB" id="Q0RCU0"/>
<dbReference type="eggNOG" id="COG0492">
    <property type="taxonomic scope" value="Bacteria"/>
</dbReference>
<keyword evidence="2" id="KW-0479">Metal-binding</keyword>
<keyword evidence="3" id="KW-0560">Oxidoreductase</keyword>
<keyword evidence="4" id="KW-0408">Iron</keyword>
<name>Q0RCU0_FRAAA</name>
<dbReference type="Proteomes" id="UP000000657">
    <property type="component" value="Chromosome"/>
</dbReference>
<dbReference type="GO" id="GO:0046872">
    <property type="term" value="F:metal ion binding"/>
    <property type="evidence" value="ECO:0007669"/>
    <property type="project" value="UniProtKB-KW"/>
</dbReference>
<organism evidence="6 7">
    <name type="scientific">Frankia alni (strain DSM 45986 / CECT 9034 / ACN14a)</name>
    <dbReference type="NCBI Taxonomy" id="326424"/>
    <lineage>
        <taxon>Bacteria</taxon>
        <taxon>Bacillati</taxon>
        <taxon>Actinomycetota</taxon>
        <taxon>Actinomycetes</taxon>
        <taxon>Frankiales</taxon>
        <taxon>Frankiaceae</taxon>
        <taxon>Frankia</taxon>
    </lineage>
</organism>
<dbReference type="PANTHER" id="PTHR43498:SF1">
    <property type="entry name" value="COB--COM HETERODISULFIDE REDUCTASE IRON-SULFUR SUBUNIT A"/>
    <property type="match status" value="1"/>
</dbReference>
<dbReference type="RefSeq" id="WP_011607161.1">
    <property type="nucleotide sequence ID" value="NC_008278.1"/>
</dbReference>
<dbReference type="EMBL" id="CT573213">
    <property type="protein sequence ID" value="CAJ64734.1"/>
    <property type="molecule type" value="Genomic_DNA"/>
</dbReference>
<dbReference type="Gene3D" id="3.50.50.60">
    <property type="entry name" value="FAD/NAD(P)-binding domain"/>
    <property type="match status" value="1"/>
</dbReference>
<dbReference type="InterPro" id="IPR036188">
    <property type="entry name" value="FAD/NAD-bd_sf"/>
</dbReference>
<proteinExistence type="predicted"/>
<dbReference type="GO" id="GO:0051539">
    <property type="term" value="F:4 iron, 4 sulfur cluster binding"/>
    <property type="evidence" value="ECO:0007669"/>
    <property type="project" value="UniProtKB-KW"/>
</dbReference>
<keyword evidence="1" id="KW-0004">4Fe-4S</keyword>
<dbReference type="STRING" id="326424.FRAAL6110"/>
<dbReference type="GO" id="GO:0016491">
    <property type="term" value="F:oxidoreductase activity"/>
    <property type="evidence" value="ECO:0007669"/>
    <property type="project" value="UniProtKB-KW"/>
</dbReference>
<evidence type="ECO:0000256" key="3">
    <source>
        <dbReference type="ARBA" id="ARBA00023002"/>
    </source>
</evidence>
<evidence type="ECO:0000256" key="5">
    <source>
        <dbReference type="ARBA" id="ARBA00023014"/>
    </source>
</evidence>
<evidence type="ECO:0000256" key="2">
    <source>
        <dbReference type="ARBA" id="ARBA00022723"/>
    </source>
</evidence>
<sequence length="554" mass="59330">MGETRRPGGSTTSGRGRSRREILLLGLGAAGALALAGCGDDHADSPAHYLGPVDNGQAPRTDADLCVYGATPAGIAAAVQARRMGLRTTLLAFDDEIGGMMSGGLSATDTGYTSTIGGFAREIFAAIGEHYRSTGPVYNFEPHVARDVFVAVLKKAGVRVLTRQRLAEVVLSGNRIRWINTDGGGTHRANAFVDASYEGDLLAAARVAFVTGRESNGEYGETLNGVQNRPAGSTFLSCVSPYRRDGDPTSGLLPDVSANGLGTTGQQSPLGMDFCFRLCLAHAGSNARPFPKPAAYDPERYELHRRYLAAGNRNVMSFLVELPGRKYDLNNSGPVSTNLVGGSANWATADYARREQIYQDHLAYQQGLLWFLANDPAVPAWQRTQARSLGLAADEFVDSDNWPRQLYVREARRMVSDYVATEADASGTRRCPDPIAYASFKVDSHAVQRVVANNCLVNEGGVDVPVPGPWTVSLRSILPRRQECVNLVVPVCVSSSHVAWSSLRMEPVLMMLGQVAAIAAGTGIRRGVAVQDVAYPEIRAALQRLRLPLPAAAA</sequence>
<reference evidence="6 7" key="1">
    <citation type="journal article" date="2007" name="Genome Res.">
        <title>Genome characteristics of facultatively symbiotic Frankia sp. strains reflect host range and host plant biogeography.</title>
        <authorList>
            <person name="Normand P."/>
            <person name="Lapierre P."/>
            <person name="Tisa L.S."/>
            <person name="Gogarten J.P."/>
            <person name="Alloisio N."/>
            <person name="Bagnarol E."/>
            <person name="Bassi C.A."/>
            <person name="Berry A.M."/>
            <person name="Bickhart D.M."/>
            <person name="Choisne N."/>
            <person name="Couloux A."/>
            <person name="Cournoyer B."/>
            <person name="Cruveiller S."/>
            <person name="Daubin V."/>
            <person name="Demange N."/>
            <person name="Francino M.P."/>
            <person name="Goltsman E."/>
            <person name="Huang Y."/>
            <person name="Kopp O.R."/>
            <person name="Labarre L."/>
            <person name="Lapidus A."/>
            <person name="Lavire C."/>
            <person name="Marechal J."/>
            <person name="Martinez M."/>
            <person name="Mastronunzio J.E."/>
            <person name="Mullin B.C."/>
            <person name="Niemann J."/>
            <person name="Pujic P."/>
            <person name="Rawnsley T."/>
            <person name="Rouy Z."/>
            <person name="Schenowitz C."/>
            <person name="Sellstedt A."/>
            <person name="Tavares F."/>
            <person name="Tomkins J.P."/>
            <person name="Vallenet D."/>
            <person name="Valverde C."/>
            <person name="Wall L.G."/>
            <person name="Wang Y."/>
            <person name="Medigue C."/>
            <person name="Benson D.R."/>
        </authorList>
    </citation>
    <scope>NUCLEOTIDE SEQUENCE [LARGE SCALE GENOMIC DNA]</scope>
    <source>
        <strain evidence="7">DSM 45986 / CECT 9034 / ACN14a</strain>
    </source>
</reference>
<evidence type="ECO:0000313" key="6">
    <source>
        <dbReference type="EMBL" id="CAJ64734.1"/>
    </source>
</evidence>
<dbReference type="HOGENOM" id="CLU_025277_0_0_11"/>
<keyword evidence="5" id="KW-0411">Iron-sulfur</keyword>
<evidence type="ECO:0000256" key="1">
    <source>
        <dbReference type="ARBA" id="ARBA00022485"/>
    </source>
</evidence>
<evidence type="ECO:0000256" key="4">
    <source>
        <dbReference type="ARBA" id="ARBA00023004"/>
    </source>
</evidence>
<dbReference type="PANTHER" id="PTHR43498">
    <property type="entry name" value="FERREDOXIN:COB-COM HETERODISULFIDE REDUCTASE SUBUNIT A"/>
    <property type="match status" value="1"/>
</dbReference>
<dbReference type="OrthoDB" id="287984at2"/>
<dbReference type="SUPFAM" id="SSF51905">
    <property type="entry name" value="FAD/NAD(P)-binding domain"/>
    <property type="match status" value="1"/>
</dbReference>